<feature type="region of interest" description="Disordered" evidence="3">
    <location>
        <begin position="1"/>
        <end position="22"/>
    </location>
</feature>
<dbReference type="EMBL" id="BEGY01000006">
    <property type="protein sequence ID" value="GAX74204.1"/>
    <property type="molecule type" value="Genomic_DNA"/>
</dbReference>
<keyword evidence="2" id="KW-0175">Coiled coil</keyword>
<feature type="coiled-coil region" evidence="2">
    <location>
        <begin position="255"/>
        <end position="306"/>
    </location>
</feature>
<evidence type="ECO:0000256" key="2">
    <source>
        <dbReference type="SAM" id="Coils"/>
    </source>
</evidence>
<dbReference type="Pfam" id="PF09728">
    <property type="entry name" value="Taxilin"/>
    <property type="match status" value="1"/>
</dbReference>
<evidence type="ECO:0000313" key="4">
    <source>
        <dbReference type="EMBL" id="GAX74204.1"/>
    </source>
</evidence>
<evidence type="ECO:0000256" key="1">
    <source>
        <dbReference type="ARBA" id="ARBA00009550"/>
    </source>
</evidence>
<sequence>MADEEIQSPSSPEDITKAPHEPEVVVSAVKKTKGKDDLSTQFANVLTSKITELEKGLNSSNPAEREASKMRRKALRELQKYVTDKSIGIEDKIAYVQSKYTIQVTEFLKMEKHYLEVQKELDTVTKERDKVQVELRKTNTLRDRLEELCRQLQRENRDILEESKRRQEDELKQRQAIQQKFSQAIEDVTSKMDIQQAERARQAEENEALRVKLGDVLQQFDTYTQLITSKDLEVKLSNAKLEQQQALSTQILARIDLLQNANDSLSKMNEVMKEELEHHFAVKQQNAFLQEANKDLKTQLDTYADRFSEFHSTITKSNEAFVTLRKEMDSSNKKRSHLLKEHEVLKRRHEKSEEENTLLRKQMERIKVAATITSEADSGADTASMAVNGSDVAEEVRKLRLQKDRLEGLCRALQAQVKAYKSGSSPEVSFQGLAGDGNRGSDSSQSSDLQPGAVLSDGTETETGKSPEEVTPSLDRIDFADAQPL</sequence>
<reference evidence="4 5" key="1">
    <citation type="submission" date="2017-08" db="EMBL/GenBank/DDBJ databases">
        <title>Acidophilic green algal genome provides insights into adaptation to an acidic environment.</title>
        <authorList>
            <person name="Hirooka S."/>
            <person name="Hirose Y."/>
            <person name="Kanesaki Y."/>
            <person name="Higuchi S."/>
            <person name="Fujiwara T."/>
            <person name="Onuma R."/>
            <person name="Era A."/>
            <person name="Ohbayashi R."/>
            <person name="Uzuka A."/>
            <person name="Nozaki H."/>
            <person name="Yoshikawa H."/>
            <person name="Miyagishima S.Y."/>
        </authorList>
    </citation>
    <scope>NUCLEOTIDE SEQUENCE [LARGE SCALE GENOMIC DNA]</scope>
    <source>
        <strain evidence="4 5">NIES-2499</strain>
    </source>
</reference>
<name>A0A250WTQ4_9CHLO</name>
<accession>A0A250WTQ4</accession>
<dbReference type="PANTHER" id="PTHR16127:SF13">
    <property type="entry name" value="GH01188P"/>
    <property type="match status" value="1"/>
</dbReference>
<evidence type="ECO:0000256" key="3">
    <source>
        <dbReference type="SAM" id="MobiDB-lite"/>
    </source>
</evidence>
<feature type="coiled-coil region" evidence="2">
    <location>
        <begin position="335"/>
        <end position="369"/>
    </location>
</feature>
<evidence type="ECO:0000313" key="5">
    <source>
        <dbReference type="Proteomes" id="UP000232323"/>
    </source>
</evidence>
<feature type="region of interest" description="Disordered" evidence="3">
    <location>
        <begin position="421"/>
        <end position="485"/>
    </location>
</feature>
<proteinExistence type="inferred from homology"/>
<dbReference type="OrthoDB" id="425555at2759"/>
<evidence type="ECO:0008006" key="6">
    <source>
        <dbReference type="Google" id="ProtNLM"/>
    </source>
</evidence>
<keyword evidence="5" id="KW-1185">Reference proteome</keyword>
<comment type="similarity">
    <text evidence="1">Belongs to the taxilin family.</text>
</comment>
<dbReference type="STRING" id="1157962.A0A250WTQ4"/>
<feature type="coiled-coil region" evidence="2">
    <location>
        <begin position="114"/>
        <end position="212"/>
    </location>
</feature>
<dbReference type="PANTHER" id="PTHR16127">
    <property type="entry name" value="TAXILIN"/>
    <property type="match status" value="1"/>
</dbReference>
<dbReference type="Proteomes" id="UP000232323">
    <property type="component" value="Unassembled WGS sequence"/>
</dbReference>
<dbReference type="GO" id="GO:0019905">
    <property type="term" value="F:syntaxin binding"/>
    <property type="evidence" value="ECO:0007669"/>
    <property type="project" value="InterPro"/>
</dbReference>
<comment type="caution">
    <text evidence="4">The sequence shown here is derived from an EMBL/GenBank/DDBJ whole genome shotgun (WGS) entry which is preliminary data.</text>
</comment>
<dbReference type="AlphaFoldDB" id="A0A250WTQ4"/>
<dbReference type="InterPro" id="IPR026183">
    <property type="entry name" value="Taxilin_fam"/>
</dbReference>
<organism evidence="4 5">
    <name type="scientific">Chlamydomonas eustigma</name>
    <dbReference type="NCBI Taxonomy" id="1157962"/>
    <lineage>
        <taxon>Eukaryota</taxon>
        <taxon>Viridiplantae</taxon>
        <taxon>Chlorophyta</taxon>
        <taxon>core chlorophytes</taxon>
        <taxon>Chlorophyceae</taxon>
        <taxon>CS clade</taxon>
        <taxon>Chlamydomonadales</taxon>
        <taxon>Chlamydomonadaceae</taxon>
        <taxon>Chlamydomonas</taxon>
    </lineage>
</organism>
<protein>
    <recommendedName>
        <fullName evidence="6">Alpha-taxilin</fullName>
    </recommendedName>
</protein>
<gene>
    <name evidence="4" type="ORF">CEUSTIGMA_g1653.t1</name>
</gene>
<feature type="compositionally biased region" description="Polar residues" evidence="3">
    <location>
        <begin position="440"/>
        <end position="449"/>
    </location>
</feature>